<evidence type="ECO:0000313" key="2">
    <source>
        <dbReference type="Proteomes" id="UP000265520"/>
    </source>
</evidence>
<dbReference type="Proteomes" id="UP000265520">
    <property type="component" value="Unassembled WGS sequence"/>
</dbReference>
<dbReference type="EMBL" id="LXQA010785918">
    <property type="protein sequence ID" value="MCI70929.1"/>
    <property type="molecule type" value="Genomic_DNA"/>
</dbReference>
<proteinExistence type="predicted"/>
<dbReference type="AlphaFoldDB" id="A0A392UBM3"/>
<reference evidence="1 2" key="1">
    <citation type="journal article" date="2018" name="Front. Plant Sci.">
        <title>Red Clover (Trifolium pratense) and Zigzag Clover (T. medium) - A Picture of Genomic Similarities and Differences.</title>
        <authorList>
            <person name="Dluhosova J."/>
            <person name="Istvanek J."/>
            <person name="Nedelnik J."/>
            <person name="Repkova J."/>
        </authorList>
    </citation>
    <scope>NUCLEOTIDE SEQUENCE [LARGE SCALE GENOMIC DNA]</scope>
    <source>
        <strain evidence="2">cv. 10/8</strain>
        <tissue evidence="1">Leaf</tissue>
    </source>
</reference>
<name>A0A392UBM3_9FABA</name>
<evidence type="ECO:0000313" key="1">
    <source>
        <dbReference type="EMBL" id="MCI70929.1"/>
    </source>
</evidence>
<protein>
    <submittedName>
        <fullName evidence="1">Uncharacterized protein</fullName>
    </submittedName>
</protein>
<feature type="non-terminal residue" evidence="1">
    <location>
        <position position="1"/>
    </location>
</feature>
<accession>A0A392UBM3</accession>
<comment type="caution">
    <text evidence="1">The sequence shown here is derived from an EMBL/GenBank/DDBJ whole genome shotgun (WGS) entry which is preliminary data.</text>
</comment>
<keyword evidence="2" id="KW-1185">Reference proteome</keyword>
<organism evidence="1 2">
    <name type="scientific">Trifolium medium</name>
    <dbReference type="NCBI Taxonomy" id="97028"/>
    <lineage>
        <taxon>Eukaryota</taxon>
        <taxon>Viridiplantae</taxon>
        <taxon>Streptophyta</taxon>
        <taxon>Embryophyta</taxon>
        <taxon>Tracheophyta</taxon>
        <taxon>Spermatophyta</taxon>
        <taxon>Magnoliopsida</taxon>
        <taxon>eudicotyledons</taxon>
        <taxon>Gunneridae</taxon>
        <taxon>Pentapetalae</taxon>
        <taxon>rosids</taxon>
        <taxon>fabids</taxon>
        <taxon>Fabales</taxon>
        <taxon>Fabaceae</taxon>
        <taxon>Papilionoideae</taxon>
        <taxon>50 kb inversion clade</taxon>
        <taxon>NPAAA clade</taxon>
        <taxon>Hologalegina</taxon>
        <taxon>IRL clade</taxon>
        <taxon>Trifolieae</taxon>
        <taxon>Trifolium</taxon>
    </lineage>
</organism>
<sequence>VKLFESAHAHEANLRKETEIALRDTVLEQQLLEESDHIS</sequence>